<keyword evidence="2" id="KW-0677">Repeat</keyword>
<protein>
    <submittedName>
        <fullName evidence="4">Virginiamycin A acetyltransferase</fullName>
        <ecNumber evidence="4">2.3.1.-</ecNumber>
    </submittedName>
</protein>
<dbReference type="Proteomes" id="UP000319143">
    <property type="component" value="Unassembled WGS sequence"/>
</dbReference>
<dbReference type="PANTHER" id="PTHR23416">
    <property type="entry name" value="SIALIC ACID SYNTHASE-RELATED"/>
    <property type="match status" value="1"/>
</dbReference>
<dbReference type="EC" id="2.3.1.-" evidence="4"/>
<evidence type="ECO:0000256" key="3">
    <source>
        <dbReference type="ARBA" id="ARBA00023315"/>
    </source>
</evidence>
<dbReference type="AlphaFoldDB" id="A0A5C6CXH0"/>
<evidence type="ECO:0000256" key="2">
    <source>
        <dbReference type="ARBA" id="ARBA00022737"/>
    </source>
</evidence>
<dbReference type="InterPro" id="IPR051159">
    <property type="entry name" value="Hexapeptide_acetyltransf"/>
</dbReference>
<sequence length="217" mass="22894">MRSTRQLQRLVDHFRLARFRKSQLRVGTTIDSGVSIFGITGLKLGKECVIGPNVTLAASHLQSFCRLETEPSGSITIGDRTVVHRGVIIATYGGEIAIGNDVSVNPYTILYGHGGLTIGSGTRIAAHCTVIPANHRFEDSKLPIYKQGLTTSGITIGCNVWVAANVTITDGVEIGDGAVIAAGAVVTRNVGSNQVVGGVPAQLIKRRSNSSSNRSTK</sequence>
<dbReference type="SUPFAM" id="SSF51161">
    <property type="entry name" value="Trimeric LpxA-like enzymes"/>
    <property type="match status" value="2"/>
</dbReference>
<evidence type="ECO:0000313" key="5">
    <source>
        <dbReference type="Proteomes" id="UP000319143"/>
    </source>
</evidence>
<dbReference type="EMBL" id="SJPV01000023">
    <property type="protein sequence ID" value="TWU29138.1"/>
    <property type="molecule type" value="Genomic_DNA"/>
</dbReference>
<keyword evidence="5" id="KW-1185">Reference proteome</keyword>
<dbReference type="InterPro" id="IPR001451">
    <property type="entry name" value="Hexapep"/>
</dbReference>
<dbReference type="Pfam" id="PF00132">
    <property type="entry name" value="Hexapep"/>
    <property type="match status" value="1"/>
</dbReference>
<dbReference type="CDD" id="cd04647">
    <property type="entry name" value="LbH_MAT_like"/>
    <property type="match status" value="1"/>
</dbReference>
<evidence type="ECO:0000313" key="4">
    <source>
        <dbReference type="EMBL" id="TWU29138.1"/>
    </source>
</evidence>
<accession>A0A5C6CXH0</accession>
<proteinExistence type="predicted"/>
<dbReference type="PROSITE" id="PS00101">
    <property type="entry name" value="HEXAPEP_TRANSFERASES"/>
    <property type="match status" value="1"/>
</dbReference>
<keyword evidence="1 4" id="KW-0808">Transferase</keyword>
<reference evidence="4 5" key="1">
    <citation type="submission" date="2019-02" db="EMBL/GenBank/DDBJ databases">
        <title>Deep-cultivation of Planctomycetes and their phenomic and genomic characterization uncovers novel biology.</title>
        <authorList>
            <person name="Wiegand S."/>
            <person name="Jogler M."/>
            <person name="Boedeker C."/>
            <person name="Pinto D."/>
            <person name="Vollmers J."/>
            <person name="Rivas-Marin E."/>
            <person name="Kohn T."/>
            <person name="Peeters S.H."/>
            <person name="Heuer A."/>
            <person name="Rast P."/>
            <person name="Oberbeckmann S."/>
            <person name="Bunk B."/>
            <person name="Jeske O."/>
            <person name="Meyerdierks A."/>
            <person name="Storesund J.E."/>
            <person name="Kallscheuer N."/>
            <person name="Luecker S."/>
            <person name="Lage O.M."/>
            <person name="Pohl T."/>
            <person name="Merkel B.J."/>
            <person name="Hornburger P."/>
            <person name="Mueller R.-W."/>
            <person name="Bruemmer F."/>
            <person name="Labrenz M."/>
            <person name="Spormann A.M."/>
            <person name="Op Den Camp H."/>
            <person name="Overmann J."/>
            <person name="Amann R."/>
            <person name="Jetten M.S.M."/>
            <person name="Mascher T."/>
            <person name="Medema M.H."/>
            <person name="Devos D.P."/>
            <person name="Kaster A.-K."/>
            <person name="Ovreas L."/>
            <person name="Rohde M."/>
            <person name="Galperin M.Y."/>
            <person name="Jogler C."/>
        </authorList>
    </citation>
    <scope>NUCLEOTIDE SEQUENCE [LARGE SCALE GENOMIC DNA]</scope>
    <source>
        <strain evidence="4 5">Poly41</strain>
    </source>
</reference>
<dbReference type="GO" id="GO:0016746">
    <property type="term" value="F:acyltransferase activity"/>
    <property type="evidence" value="ECO:0007669"/>
    <property type="project" value="UniProtKB-KW"/>
</dbReference>
<dbReference type="InterPro" id="IPR018357">
    <property type="entry name" value="Hexapep_transf_CS"/>
</dbReference>
<organism evidence="4 5">
    <name type="scientific">Novipirellula artificiosorum</name>
    <dbReference type="NCBI Taxonomy" id="2528016"/>
    <lineage>
        <taxon>Bacteria</taxon>
        <taxon>Pseudomonadati</taxon>
        <taxon>Planctomycetota</taxon>
        <taxon>Planctomycetia</taxon>
        <taxon>Pirellulales</taxon>
        <taxon>Pirellulaceae</taxon>
        <taxon>Novipirellula</taxon>
    </lineage>
</organism>
<dbReference type="InterPro" id="IPR011004">
    <property type="entry name" value="Trimer_LpxA-like_sf"/>
</dbReference>
<keyword evidence="3 4" id="KW-0012">Acyltransferase</keyword>
<comment type="caution">
    <text evidence="4">The sequence shown here is derived from an EMBL/GenBank/DDBJ whole genome shotgun (WGS) entry which is preliminary data.</text>
</comment>
<evidence type="ECO:0000256" key="1">
    <source>
        <dbReference type="ARBA" id="ARBA00022679"/>
    </source>
</evidence>
<dbReference type="PANTHER" id="PTHR23416:SF78">
    <property type="entry name" value="LIPOPOLYSACCHARIDE BIOSYNTHESIS O-ACETYL TRANSFERASE WBBJ-RELATED"/>
    <property type="match status" value="1"/>
</dbReference>
<gene>
    <name evidence="4" type="primary">vat_2</name>
    <name evidence="4" type="ORF">Poly41_67100</name>
</gene>
<name>A0A5C6CXH0_9BACT</name>
<dbReference type="Gene3D" id="2.160.10.10">
    <property type="entry name" value="Hexapeptide repeat proteins"/>
    <property type="match status" value="2"/>
</dbReference>